<feature type="region of interest" description="Disordered" evidence="1">
    <location>
        <begin position="404"/>
        <end position="427"/>
    </location>
</feature>
<name>A0A151J1U3_9HYME</name>
<keyword evidence="3" id="KW-1185">Reference proteome</keyword>
<dbReference type="PANTHER" id="PTHR33568:SF3">
    <property type="entry name" value="DNA-DIRECTED DNA POLYMERASE"/>
    <property type="match status" value="1"/>
</dbReference>
<dbReference type="GO" id="GO:0003676">
    <property type="term" value="F:nucleic acid binding"/>
    <property type="evidence" value="ECO:0007669"/>
    <property type="project" value="InterPro"/>
</dbReference>
<dbReference type="AlphaFoldDB" id="A0A151J1U3"/>
<protein>
    <recommendedName>
        <fullName evidence="4">DNA-directed DNA polymerase</fullName>
    </recommendedName>
</protein>
<gene>
    <name evidence="2" type="ORF">ALC57_11814</name>
</gene>
<feature type="non-terminal residue" evidence="2">
    <location>
        <position position="1"/>
    </location>
</feature>
<organism evidence="2 3">
    <name type="scientific">Trachymyrmex cornetzi</name>
    <dbReference type="NCBI Taxonomy" id="471704"/>
    <lineage>
        <taxon>Eukaryota</taxon>
        <taxon>Metazoa</taxon>
        <taxon>Ecdysozoa</taxon>
        <taxon>Arthropoda</taxon>
        <taxon>Hexapoda</taxon>
        <taxon>Insecta</taxon>
        <taxon>Pterygota</taxon>
        <taxon>Neoptera</taxon>
        <taxon>Endopterygota</taxon>
        <taxon>Hymenoptera</taxon>
        <taxon>Apocrita</taxon>
        <taxon>Aculeata</taxon>
        <taxon>Formicoidea</taxon>
        <taxon>Formicidae</taxon>
        <taxon>Myrmicinae</taxon>
        <taxon>Trachymyrmex</taxon>
    </lineage>
</organism>
<sequence>RRHHRPRQAQNEDQEQEHQQQEQRCRQHEVNNFNYIDLRAENSRQFRNFAILWREATFAIRPPPESSDIAQWLENAFHEIRTYAVHTCEPSDYVELSFESADLARGPAGLLFRPTRDLTHEDICGLVSSLAQSAGEIDIAGNFTVRVFRVSLPAGRGRQSNRLTREDVAKRSILQIANSDNLCFLRSLVATRVHYDRGQLRVGELHERWESVRQQRSCLQRELAKELTMSAGITIPEEGCGIREIEQFQRFFAAENIAIVVYNFSTFGRGENPLYDGCALLSSLGREPSFRLNIMYYERSRHYQPILNMKAAAGSRGGDCVACNTRYRNGREHRCAKKCPRCYAIPSCEGSGAELVRICNDCGRFVKSNSRHDCDVIFCKICLSFQTSNHSCYILPLRRKVTVEDPGEGTSTGTMREEKQVNDENDVESVNDARSRKDCVAFVFYDFETRQDGTLEGTENVKIHIPTFCVTQQICETCAEIQEMSTRCRWCGMREFVFRHDPVQEFVDFSTRSSKYFNKIICIAHNAKAFDSQFILKYIVEQSSIIQEPRMILNGTKIIMMTIGNTKFIDSSNYMPMRLSDLPKASDCRIHQVKASFLIYSIEKSIKHISDQYLAHGIIRPNK</sequence>
<evidence type="ECO:0000313" key="3">
    <source>
        <dbReference type="Proteomes" id="UP000078492"/>
    </source>
</evidence>
<dbReference type="InterPro" id="IPR036397">
    <property type="entry name" value="RNaseH_sf"/>
</dbReference>
<dbReference type="PANTHER" id="PTHR33568">
    <property type="entry name" value="DNA POLYMERASE"/>
    <property type="match status" value="1"/>
</dbReference>
<evidence type="ECO:0000313" key="2">
    <source>
        <dbReference type="EMBL" id="KYN15954.1"/>
    </source>
</evidence>
<dbReference type="SUPFAM" id="SSF53098">
    <property type="entry name" value="Ribonuclease H-like"/>
    <property type="match status" value="1"/>
</dbReference>
<reference evidence="2 3" key="1">
    <citation type="submission" date="2015-09" db="EMBL/GenBank/DDBJ databases">
        <title>Trachymyrmex cornetzi WGS genome.</title>
        <authorList>
            <person name="Nygaard S."/>
            <person name="Hu H."/>
            <person name="Boomsma J."/>
            <person name="Zhang G."/>
        </authorList>
    </citation>
    <scope>NUCLEOTIDE SEQUENCE [LARGE SCALE GENOMIC DNA]</scope>
    <source>
        <strain evidence="2">Tcor2-1</strain>
        <tissue evidence="2">Whole body</tissue>
    </source>
</reference>
<dbReference type="EMBL" id="KQ980479">
    <property type="protein sequence ID" value="KYN15954.1"/>
    <property type="molecule type" value="Genomic_DNA"/>
</dbReference>
<evidence type="ECO:0008006" key="4">
    <source>
        <dbReference type="Google" id="ProtNLM"/>
    </source>
</evidence>
<evidence type="ECO:0000256" key="1">
    <source>
        <dbReference type="SAM" id="MobiDB-lite"/>
    </source>
</evidence>
<accession>A0A151J1U3</accession>
<dbReference type="InterPro" id="IPR012337">
    <property type="entry name" value="RNaseH-like_sf"/>
</dbReference>
<dbReference type="Gene3D" id="3.30.420.10">
    <property type="entry name" value="Ribonuclease H-like superfamily/Ribonuclease H"/>
    <property type="match status" value="1"/>
</dbReference>
<feature type="region of interest" description="Disordered" evidence="1">
    <location>
        <begin position="1"/>
        <end position="22"/>
    </location>
</feature>
<dbReference type="Proteomes" id="UP000078492">
    <property type="component" value="Unassembled WGS sequence"/>
</dbReference>
<proteinExistence type="predicted"/>